<feature type="transmembrane region" description="Helical" evidence="6">
    <location>
        <begin position="364"/>
        <end position="386"/>
    </location>
</feature>
<dbReference type="PANTHER" id="PTHR42718:SF9">
    <property type="entry name" value="MAJOR FACILITATOR SUPERFAMILY MULTIDRUG TRANSPORTER MFSC"/>
    <property type="match status" value="1"/>
</dbReference>
<comment type="subcellular location">
    <subcellularLocation>
        <location evidence="1">Membrane</location>
        <topology evidence="1">Multi-pass membrane protein</topology>
    </subcellularLocation>
</comment>
<sequence>MARMDHDRQQRRVLLATSLSYVIVILDTSIVNVALERIATGLAGGVSGLQWVVNAYTLVFASLLLTGGTLSDRFGARGVYIGGLAAFTVASALCGFAPSLAVLITARALQGVGAALLVPASMTLINQTWSNPRERAAVFGMWAGLGGVAMASGPLLGGVLIGLSGWRSIFLANVPIGIAGIFMAWRVARRSSPTTVRRLDVAGQLAGMAALALLNVSLIEAPVYGWGSATMIGCVAATLVASAVFVTIESRHAQPMLPLTLFRDRVFSGCVIVSMVSAFTVYGLLFNLSLYFQQQRGYTPLHAGLAFLPLTVVVPAGSLLARRAVQWLGSRWLIVGALLLAASGYLALSAIGPSARDGLLALPLPAIGFAASLITPATTVALMACVDGSRAGLAAGVLNAARQTGAALGVAISGVLIATRPSFIEGMRASLLIAAMLSMIAGMVWWRASAQADAVCGDGDGNSTRDRLGYRKAR</sequence>
<evidence type="ECO:0000259" key="7">
    <source>
        <dbReference type="PROSITE" id="PS50850"/>
    </source>
</evidence>
<evidence type="ECO:0000313" key="9">
    <source>
        <dbReference type="Proteomes" id="UP000187012"/>
    </source>
</evidence>
<dbReference type="PROSITE" id="PS50850">
    <property type="entry name" value="MFS"/>
    <property type="match status" value="1"/>
</dbReference>
<dbReference type="SUPFAM" id="SSF103473">
    <property type="entry name" value="MFS general substrate transporter"/>
    <property type="match status" value="1"/>
</dbReference>
<feature type="transmembrane region" description="Helical" evidence="6">
    <location>
        <begin position="224"/>
        <end position="246"/>
    </location>
</feature>
<feature type="domain" description="Major facilitator superfamily (MFS) profile" evidence="7">
    <location>
        <begin position="13"/>
        <end position="453"/>
    </location>
</feature>
<gene>
    <name evidence="8" type="ORF">BN2475_760008</name>
</gene>
<dbReference type="Pfam" id="PF07690">
    <property type="entry name" value="MFS_1"/>
    <property type="match status" value="1"/>
</dbReference>
<dbReference type="InterPro" id="IPR036259">
    <property type="entry name" value="MFS_trans_sf"/>
</dbReference>
<dbReference type="OrthoDB" id="9807274at2"/>
<dbReference type="GO" id="GO:0016020">
    <property type="term" value="C:membrane"/>
    <property type="evidence" value="ECO:0007669"/>
    <property type="project" value="UniProtKB-SubCell"/>
</dbReference>
<name>A0A1N7SJP2_9BURK</name>
<feature type="transmembrane region" description="Helical" evidence="6">
    <location>
        <begin position="406"/>
        <end position="423"/>
    </location>
</feature>
<reference evidence="8 9" key="1">
    <citation type="submission" date="2016-12" db="EMBL/GenBank/DDBJ databases">
        <authorList>
            <person name="Song W.-J."/>
            <person name="Kurnit D.M."/>
        </authorList>
    </citation>
    <scope>NUCLEOTIDE SEQUENCE [LARGE SCALE GENOMIC DNA]</scope>
    <source>
        <strain evidence="8 9">STM7296</strain>
    </source>
</reference>
<keyword evidence="3 6" id="KW-0812">Transmembrane</keyword>
<feature type="transmembrane region" description="Helical" evidence="6">
    <location>
        <begin position="429"/>
        <end position="446"/>
    </location>
</feature>
<feature type="transmembrane region" description="Helical" evidence="6">
    <location>
        <begin position="266"/>
        <end position="289"/>
    </location>
</feature>
<dbReference type="Gene3D" id="1.20.1720.10">
    <property type="entry name" value="Multidrug resistance protein D"/>
    <property type="match status" value="1"/>
</dbReference>
<dbReference type="CDD" id="cd17321">
    <property type="entry name" value="MFS_MMR_MDR_like"/>
    <property type="match status" value="1"/>
</dbReference>
<keyword evidence="2" id="KW-0813">Transport</keyword>
<dbReference type="Proteomes" id="UP000187012">
    <property type="component" value="Unassembled WGS sequence"/>
</dbReference>
<feature type="transmembrane region" description="Helical" evidence="6">
    <location>
        <begin position="137"/>
        <end position="163"/>
    </location>
</feature>
<feature type="transmembrane region" description="Helical" evidence="6">
    <location>
        <begin position="104"/>
        <end position="125"/>
    </location>
</feature>
<feature type="transmembrane region" description="Helical" evidence="6">
    <location>
        <begin position="78"/>
        <end position="98"/>
    </location>
</feature>
<evidence type="ECO:0000256" key="4">
    <source>
        <dbReference type="ARBA" id="ARBA00022989"/>
    </source>
</evidence>
<protein>
    <submittedName>
        <fullName evidence="8">Drug resistance transporter, EmrB/QacA subfamily</fullName>
    </submittedName>
</protein>
<evidence type="ECO:0000256" key="6">
    <source>
        <dbReference type="SAM" id="Phobius"/>
    </source>
</evidence>
<dbReference type="Gene3D" id="1.20.1250.20">
    <property type="entry name" value="MFS general substrate transporter like domains"/>
    <property type="match status" value="1"/>
</dbReference>
<keyword evidence="9" id="KW-1185">Reference proteome</keyword>
<evidence type="ECO:0000313" key="8">
    <source>
        <dbReference type="EMBL" id="SIT47540.1"/>
    </source>
</evidence>
<dbReference type="InterPro" id="IPR020846">
    <property type="entry name" value="MFS_dom"/>
</dbReference>
<evidence type="ECO:0000256" key="2">
    <source>
        <dbReference type="ARBA" id="ARBA00022448"/>
    </source>
</evidence>
<dbReference type="PANTHER" id="PTHR42718">
    <property type="entry name" value="MAJOR FACILITATOR SUPERFAMILY MULTIDRUG TRANSPORTER MFSC"/>
    <property type="match status" value="1"/>
</dbReference>
<feature type="transmembrane region" description="Helical" evidence="6">
    <location>
        <begin position="169"/>
        <end position="187"/>
    </location>
</feature>
<accession>A0A1N7SJP2</accession>
<keyword evidence="5 6" id="KW-0472">Membrane</keyword>
<feature type="transmembrane region" description="Helical" evidence="6">
    <location>
        <begin position="301"/>
        <end position="320"/>
    </location>
</feature>
<dbReference type="EMBL" id="CYGX02000076">
    <property type="protein sequence ID" value="SIT47540.1"/>
    <property type="molecule type" value="Genomic_DNA"/>
</dbReference>
<feature type="transmembrane region" description="Helical" evidence="6">
    <location>
        <begin position="332"/>
        <end position="352"/>
    </location>
</feature>
<feature type="transmembrane region" description="Helical" evidence="6">
    <location>
        <begin position="12"/>
        <end position="35"/>
    </location>
</feature>
<dbReference type="AlphaFoldDB" id="A0A1N7SJP2"/>
<feature type="transmembrane region" description="Helical" evidence="6">
    <location>
        <begin position="199"/>
        <end position="218"/>
    </location>
</feature>
<dbReference type="InterPro" id="IPR011701">
    <property type="entry name" value="MFS"/>
</dbReference>
<proteinExistence type="predicted"/>
<dbReference type="STRING" id="1247936.BN2475_760008"/>
<dbReference type="GO" id="GO:0022857">
    <property type="term" value="F:transmembrane transporter activity"/>
    <property type="evidence" value="ECO:0007669"/>
    <property type="project" value="InterPro"/>
</dbReference>
<evidence type="ECO:0000256" key="5">
    <source>
        <dbReference type="ARBA" id="ARBA00023136"/>
    </source>
</evidence>
<organism evidence="8 9">
    <name type="scientific">Paraburkholderia ribeironis</name>
    <dbReference type="NCBI Taxonomy" id="1247936"/>
    <lineage>
        <taxon>Bacteria</taxon>
        <taxon>Pseudomonadati</taxon>
        <taxon>Pseudomonadota</taxon>
        <taxon>Betaproteobacteria</taxon>
        <taxon>Burkholderiales</taxon>
        <taxon>Burkholderiaceae</taxon>
        <taxon>Paraburkholderia</taxon>
    </lineage>
</organism>
<evidence type="ECO:0000256" key="3">
    <source>
        <dbReference type="ARBA" id="ARBA00022692"/>
    </source>
</evidence>
<evidence type="ECO:0000256" key="1">
    <source>
        <dbReference type="ARBA" id="ARBA00004141"/>
    </source>
</evidence>
<keyword evidence="4 6" id="KW-1133">Transmembrane helix</keyword>
<feature type="transmembrane region" description="Helical" evidence="6">
    <location>
        <begin position="47"/>
        <end position="66"/>
    </location>
</feature>